<protein>
    <submittedName>
        <fullName evidence="1">Nicotinate (Nicotinamide) nucleotide adenylyltransferase</fullName>
    </submittedName>
</protein>
<dbReference type="EMBL" id="LJDB01000077">
    <property type="protein sequence ID" value="ONI38860.1"/>
    <property type="molecule type" value="Genomic_DNA"/>
</dbReference>
<evidence type="ECO:0000313" key="1">
    <source>
        <dbReference type="EMBL" id="ONI38860.1"/>
    </source>
</evidence>
<organism evidence="1 2">
    <name type="scientific">Candidatus Epulonipiscium fishelsonii</name>
    <dbReference type="NCBI Taxonomy" id="77094"/>
    <lineage>
        <taxon>Bacteria</taxon>
        <taxon>Bacillati</taxon>
        <taxon>Bacillota</taxon>
        <taxon>Clostridia</taxon>
        <taxon>Lachnospirales</taxon>
        <taxon>Lachnospiraceae</taxon>
        <taxon>Candidatus Epulonipiscium</taxon>
    </lineage>
</organism>
<proteinExistence type="predicted"/>
<evidence type="ECO:0000313" key="2">
    <source>
        <dbReference type="Proteomes" id="UP000188605"/>
    </source>
</evidence>
<comment type="caution">
    <text evidence="1">The sequence shown here is derived from an EMBL/GenBank/DDBJ whole genome shotgun (WGS) entry which is preliminary data.</text>
</comment>
<name>A0ACC8X9H6_9FIRM</name>
<keyword evidence="1" id="KW-0548">Nucleotidyltransferase</keyword>
<keyword evidence="1" id="KW-0808">Transferase</keyword>
<reference evidence="1" key="1">
    <citation type="submission" date="2016-08" db="EMBL/GenBank/DDBJ databases">
        <authorList>
            <person name="Ngugi D.K."/>
            <person name="Miyake S."/>
            <person name="Stingl U."/>
        </authorList>
    </citation>
    <scope>NUCLEOTIDE SEQUENCE</scope>
    <source>
        <strain evidence="1">SCG-B11WGA-EpuloA1</strain>
    </source>
</reference>
<keyword evidence="2" id="KW-1185">Reference proteome</keyword>
<sequence>MNIAILGGTFDPIHTGHLAIAQEVIDKMNIDKVLFIPSGNPPHKNDVTSKEDRFNMTKIAIMDNPKFEISDIEVNKQNFSYTIDTIKDLRCKYIDDNIFFIIGADNLKFISSWKDSKNLLKKCSFIVLSRPDVSEENTRKYIRDFKKHGADMKYLKSILLEISSSDIRARVVMGQSIKYIVPENVINYINQYNLYKQYPVLDKDLINSMYYFVKSKIPKKRFIHTQGVVQMAIELAKIHGEDLDKVYIAALFHDVAKKMHFDEYKGKIDWDSFEMDQDHLKHGKLGAYILQKHFCISNEDILNSIRFHTVGRSNMSKLEKIIYLADMVEYGRGDDIEQLREFCRKDLDKAMYIALIISKEYVIGKGQKIHPIVDKLIAEYR</sequence>
<dbReference type="Proteomes" id="UP000188605">
    <property type="component" value="Unassembled WGS sequence"/>
</dbReference>
<gene>
    <name evidence="1" type="ORF">AN396_01450</name>
</gene>
<accession>A0ACC8X9H6</accession>